<keyword evidence="3" id="KW-1185">Reference proteome</keyword>
<keyword evidence="2" id="KW-0472">Membrane</keyword>
<feature type="compositionally biased region" description="Polar residues" evidence="1">
    <location>
        <begin position="70"/>
        <end position="82"/>
    </location>
</feature>
<feature type="non-terminal residue" evidence="4">
    <location>
        <position position="502"/>
    </location>
</feature>
<dbReference type="PANTHER" id="PTHR16165:SF5">
    <property type="entry name" value="NXPE FAMILY MEMBER 3"/>
    <property type="match status" value="1"/>
</dbReference>
<dbReference type="Proteomes" id="UP000694888">
    <property type="component" value="Unplaced"/>
</dbReference>
<dbReference type="InterPro" id="IPR026845">
    <property type="entry name" value="NXPH/NXPE"/>
</dbReference>
<proteinExistence type="predicted"/>
<keyword evidence="2" id="KW-1133">Transmembrane helix</keyword>
<feature type="compositionally biased region" description="Basic and acidic residues" evidence="1">
    <location>
        <begin position="115"/>
        <end position="137"/>
    </location>
</feature>
<organism evidence="3 4">
    <name type="scientific">Aplysia californica</name>
    <name type="common">California sea hare</name>
    <dbReference type="NCBI Taxonomy" id="6500"/>
    <lineage>
        <taxon>Eukaryota</taxon>
        <taxon>Metazoa</taxon>
        <taxon>Spiralia</taxon>
        <taxon>Lophotrochozoa</taxon>
        <taxon>Mollusca</taxon>
        <taxon>Gastropoda</taxon>
        <taxon>Heterobranchia</taxon>
        <taxon>Euthyneura</taxon>
        <taxon>Tectipleura</taxon>
        <taxon>Aplysiida</taxon>
        <taxon>Aplysioidea</taxon>
        <taxon>Aplysiidae</taxon>
        <taxon>Aplysia</taxon>
    </lineage>
</organism>
<feature type="transmembrane region" description="Helical" evidence="2">
    <location>
        <begin position="21"/>
        <end position="36"/>
    </location>
</feature>
<feature type="region of interest" description="Disordered" evidence="1">
    <location>
        <begin position="59"/>
        <end position="91"/>
    </location>
</feature>
<reference evidence="4" key="1">
    <citation type="submission" date="2025-08" db="UniProtKB">
        <authorList>
            <consortium name="RefSeq"/>
        </authorList>
    </citation>
    <scope>IDENTIFICATION</scope>
</reference>
<evidence type="ECO:0000313" key="3">
    <source>
        <dbReference type="Proteomes" id="UP000694888"/>
    </source>
</evidence>
<sequence>MSDSPPRSRGLWHHAMDKKKEIFFAFIFVLILIVGWEEAIVGMSTKILFPGVVTSERHHTGREVGRLGKTRTQTVSRGQANSPPGLHPVPPSTFVQDCPRFLTRPWLQHVGGANAREEDQVQHKAGQEGNNKRETSQPRRRASPPSPWCGRNIQPTNSSRGTREFLNTWLTTGGVNVLERLLHYRSYLNCSLRCSYDEEERPSRIIVHDGNHNSDKIIRVFEKTHYNNSSLFPRLSEVELEILNDQSPLDDAMSVASEFTSTAVLINSSRNFAVGDLLTVRIDLHDVRGRPRDKGGDVIRAWIYDVTKGAATPGHVTDLHNGSYVASLPLNWPGRSEVKVAIHHPREVVRLGVFLRAALGTMRYLSAVFENGRHTEASLCMWYPAVPGYRHVCNLTALNGGLPWFCGKPRGDNNLTCTDWTRSESLDYVFPLPLTSAEEIWLNKMNSPPYIRKLQTKGITVNVKGSQIRRSPAIACSSIPLEATWATDNNSNNNNHNNHHNN</sequence>
<protein>
    <submittedName>
        <fullName evidence="4">Uncharacterized protein LOC101847185</fullName>
    </submittedName>
</protein>
<evidence type="ECO:0000256" key="2">
    <source>
        <dbReference type="SAM" id="Phobius"/>
    </source>
</evidence>
<dbReference type="PANTHER" id="PTHR16165">
    <property type="entry name" value="NXPE FAMILY MEMBER"/>
    <property type="match status" value="1"/>
</dbReference>
<dbReference type="RefSeq" id="XP_035825294.1">
    <property type="nucleotide sequence ID" value="XM_035969401.1"/>
</dbReference>
<dbReference type="GeneID" id="101847185"/>
<dbReference type="Pfam" id="PF06312">
    <property type="entry name" value="Neurexophilin"/>
    <property type="match status" value="1"/>
</dbReference>
<evidence type="ECO:0000313" key="4">
    <source>
        <dbReference type="RefSeq" id="XP_035825294.1"/>
    </source>
</evidence>
<evidence type="ECO:0000256" key="1">
    <source>
        <dbReference type="SAM" id="MobiDB-lite"/>
    </source>
</evidence>
<dbReference type="SUPFAM" id="SSF81296">
    <property type="entry name" value="E set domains"/>
    <property type="match status" value="1"/>
</dbReference>
<dbReference type="InterPro" id="IPR014756">
    <property type="entry name" value="Ig_E-set"/>
</dbReference>
<name>A0ABM1VSA2_APLCA</name>
<accession>A0ABM1VSA2</accession>
<feature type="region of interest" description="Disordered" evidence="1">
    <location>
        <begin position="113"/>
        <end position="160"/>
    </location>
</feature>
<keyword evidence="2" id="KW-0812">Transmembrane</keyword>
<gene>
    <name evidence="4" type="primary">LOC101847185</name>
</gene>